<proteinExistence type="predicted"/>
<reference evidence="1" key="2">
    <citation type="journal article" date="2015" name="Fish Shellfish Immunol.">
        <title>Early steps in the European eel (Anguilla anguilla)-Vibrio vulnificus interaction in the gills: Role of the RtxA13 toxin.</title>
        <authorList>
            <person name="Callol A."/>
            <person name="Pajuelo D."/>
            <person name="Ebbesson L."/>
            <person name="Teles M."/>
            <person name="MacKenzie S."/>
            <person name="Amaro C."/>
        </authorList>
    </citation>
    <scope>NUCLEOTIDE SEQUENCE</scope>
</reference>
<reference evidence="1" key="1">
    <citation type="submission" date="2014-11" db="EMBL/GenBank/DDBJ databases">
        <authorList>
            <person name="Amaro Gonzalez C."/>
        </authorList>
    </citation>
    <scope>NUCLEOTIDE SEQUENCE</scope>
</reference>
<organism evidence="1">
    <name type="scientific">Anguilla anguilla</name>
    <name type="common">European freshwater eel</name>
    <name type="synonym">Muraena anguilla</name>
    <dbReference type="NCBI Taxonomy" id="7936"/>
    <lineage>
        <taxon>Eukaryota</taxon>
        <taxon>Metazoa</taxon>
        <taxon>Chordata</taxon>
        <taxon>Craniata</taxon>
        <taxon>Vertebrata</taxon>
        <taxon>Euteleostomi</taxon>
        <taxon>Actinopterygii</taxon>
        <taxon>Neopterygii</taxon>
        <taxon>Teleostei</taxon>
        <taxon>Anguilliformes</taxon>
        <taxon>Anguillidae</taxon>
        <taxon>Anguilla</taxon>
    </lineage>
</organism>
<name>A0A0E9XM44_ANGAN</name>
<protein>
    <submittedName>
        <fullName evidence="1">Uncharacterized protein</fullName>
    </submittedName>
</protein>
<evidence type="ECO:0000313" key="1">
    <source>
        <dbReference type="EMBL" id="JAI03507.1"/>
    </source>
</evidence>
<dbReference type="AlphaFoldDB" id="A0A0E9XM44"/>
<accession>A0A0E9XM44</accession>
<dbReference type="EMBL" id="GBXM01005071">
    <property type="protein sequence ID" value="JAI03507.1"/>
    <property type="molecule type" value="Transcribed_RNA"/>
</dbReference>
<sequence length="31" mass="3761">MRRNEECRCFHTGVPHGTIKQSTYFRALWHV</sequence>